<dbReference type="CDD" id="cd00609">
    <property type="entry name" value="AAT_like"/>
    <property type="match status" value="1"/>
</dbReference>
<dbReference type="SUPFAM" id="SSF53383">
    <property type="entry name" value="PLP-dependent transferases"/>
    <property type="match status" value="1"/>
</dbReference>
<dbReference type="AlphaFoldDB" id="A0A2X3VM04"/>
<dbReference type="Proteomes" id="UP000249495">
    <property type="component" value="Chromosome 1"/>
</dbReference>
<dbReference type="InterPro" id="IPR051446">
    <property type="entry name" value="HTH_trans_reg/aminotransferase"/>
</dbReference>
<evidence type="ECO:0000256" key="6">
    <source>
        <dbReference type="ARBA" id="ARBA00023163"/>
    </source>
</evidence>
<keyword evidence="3" id="KW-0663">Pyridoxal phosphate</keyword>
<dbReference type="InterPro" id="IPR015424">
    <property type="entry name" value="PyrdxlP-dep_Trfase"/>
</dbReference>
<evidence type="ECO:0000259" key="7">
    <source>
        <dbReference type="PROSITE" id="PS50949"/>
    </source>
</evidence>
<evidence type="ECO:0000313" key="9">
    <source>
        <dbReference type="Proteomes" id="UP000249495"/>
    </source>
</evidence>
<organism evidence="8 9">
    <name type="scientific">Streptococcus ferus</name>
    <dbReference type="NCBI Taxonomy" id="1345"/>
    <lineage>
        <taxon>Bacteria</taxon>
        <taxon>Bacillati</taxon>
        <taxon>Bacillota</taxon>
        <taxon>Bacilli</taxon>
        <taxon>Lactobacillales</taxon>
        <taxon>Streptococcaceae</taxon>
        <taxon>Streptococcus</taxon>
    </lineage>
</organism>
<dbReference type="EMBL" id="LS483343">
    <property type="protein sequence ID" value="SQF40458.1"/>
    <property type="molecule type" value="Genomic_DNA"/>
</dbReference>
<dbReference type="InterPro" id="IPR015421">
    <property type="entry name" value="PyrdxlP-dep_Trfase_major"/>
</dbReference>
<sequence length="419" mass="49002">MPSKFQKIVSHLIEAIEQGQLKRGERLPSIRKLSQTYSCSKDTVQKALLELKYQNYIYPVAKSGYYVLDNNQEELDLPELSSSEQSFTFDDFKKCLSETLVGREDYLFNYYHDQRGLSELIRSLHRLFSENDIYSKEERIVVTSGTQQALYILSRMHFPNHKKTILLEQPTYHRMNRIVNSQGIPYLTIQRGFEGLDFDRLEELFQQHDIKFFYTIPRLSNPLGLSYSHREKQTLVELADKYDVYLVEDDYMADFDRPSNVPLHYLDTHEKVIYLKSFSTTLFPALRLGSLVLPKALLEAFLAYKSLIDYDTNLIMQKALSIYIDNGMFAVNTEKLRQLHRQKRQQLKTSLTHHQLALEGRVLTDSLVLKLPETHHLSVKDWDFLTSSYIGDNPYRYLSLRNDGSLDQTLSQLKDTFSS</sequence>
<gene>
    <name evidence="8" type="primary">yjiR</name>
    <name evidence="8" type="ORF">NCTC12278_01028</name>
</gene>
<dbReference type="InterPro" id="IPR036388">
    <property type="entry name" value="WH-like_DNA-bd_sf"/>
</dbReference>
<dbReference type="InterPro" id="IPR000524">
    <property type="entry name" value="Tscrpt_reg_HTH_GntR"/>
</dbReference>
<dbReference type="GO" id="GO:0003677">
    <property type="term" value="F:DNA binding"/>
    <property type="evidence" value="ECO:0007669"/>
    <property type="project" value="UniProtKB-KW"/>
</dbReference>
<evidence type="ECO:0000256" key="4">
    <source>
        <dbReference type="ARBA" id="ARBA00023015"/>
    </source>
</evidence>
<dbReference type="Gene3D" id="3.40.640.10">
    <property type="entry name" value="Type I PLP-dependent aspartate aminotransferase-like (Major domain)"/>
    <property type="match status" value="1"/>
</dbReference>
<dbReference type="CDD" id="cd07377">
    <property type="entry name" value="WHTH_GntR"/>
    <property type="match status" value="1"/>
</dbReference>
<dbReference type="PROSITE" id="PS50949">
    <property type="entry name" value="HTH_GNTR"/>
    <property type="match status" value="1"/>
</dbReference>
<reference evidence="8 9" key="1">
    <citation type="submission" date="2018-06" db="EMBL/GenBank/DDBJ databases">
        <authorList>
            <consortium name="Pathogen Informatics"/>
            <person name="Doyle S."/>
        </authorList>
    </citation>
    <scope>NUCLEOTIDE SEQUENCE [LARGE SCALE GENOMIC DNA]</scope>
    <source>
        <strain evidence="8 9">NCTC12278</strain>
    </source>
</reference>
<evidence type="ECO:0000256" key="3">
    <source>
        <dbReference type="ARBA" id="ARBA00022898"/>
    </source>
</evidence>
<dbReference type="OrthoDB" id="9802328at2"/>
<keyword evidence="9" id="KW-1185">Reference proteome</keyword>
<dbReference type="SUPFAM" id="SSF46785">
    <property type="entry name" value="Winged helix' DNA-binding domain"/>
    <property type="match status" value="1"/>
</dbReference>
<dbReference type="SMART" id="SM00345">
    <property type="entry name" value="HTH_GNTR"/>
    <property type="match status" value="1"/>
</dbReference>
<dbReference type="KEGG" id="sfer:NCTC12278_01028"/>
<comment type="similarity">
    <text evidence="1">In the C-terminal section; belongs to the class-I pyridoxal-phosphate-dependent aminotransferase family.</text>
</comment>
<dbReference type="GO" id="GO:0003700">
    <property type="term" value="F:DNA-binding transcription factor activity"/>
    <property type="evidence" value="ECO:0007669"/>
    <property type="project" value="InterPro"/>
</dbReference>
<dbReference type="Pfam" id="PF00392">
    <property type="entry name" value="GntR"/>
    <property type="match status" value="1"/>
</dbReference>
<keyword evidence="2 8" id="KW-0032">Aminotransferase</keyword>
<keyword evidence="5" id="KW-0238">DNA-binding</keyword>
<keyword evidence="6" id="KW-0804">Transcription</keyword>
<dbReference type="InterPro" id="IPR004839">
    <property type="entry name" value="Aminotransferase_I/II_large"/>
</dbReference>
<evidence type="ECO:0000256" key="2">
    <source>
        <dbReference type="ARBA" id="ARBA00022576"/>
    </source>
</evidence>
<dbReference type="PANTHER" id="PTHR46577:SF1">
    <property type="entry name" value="HTH-TYPE TRANSCRIPTIONAL REGULATORY PROTEIN GABR"/>
    <property type="match status" value="1"/>
</dbReference>
<keyword evidence="4" id="KW-0805">Transcription regulation</keyword>
<proteinExistence type="inferred from homology"/>
<dbReference type="GO" id="GO:0030170">
    <property type="term" value="F:pyridoxal phosphate binding"/>
    <property type="evidence" value="ECO:0007669"/>
    <property type="project" value="InterPro"/>
</dbReference>
<protein>
    <submittedName>
        <fullName evidence="8">Transcriptional regulator/aminotransferase</fullName>
    </submittedName>
</protein>
<feature type="domain" description="HTH gntR-type" evidence="7">
    <location>
        <begin position="2"/>
        <end position="70"/>
    </location>
</feature>
<keyword evidence="8" id="KW-0808">Transferase</keyword>
<evidence type="ECO:0000313" key="8">
    <source>
        <dbReference type="EMBL" id="SQF40458.1"/>
    </source>
</evidence>
<dbReference type="GO" id="GO:0008483">
    <property type="term" value="F:transaminase activity"/>
    <property type="evidence" value="ECO:0007669"/>
    <property type="project" value="UniProtKB-KW"/>
</dbReference>
<accession>A0A2X3VM04</accession>
<dbReference type="InterPro" id="IPR036390">
    <property type="entry name" value="WH_DNA-bd_sf"/>
</dbReference>
<name>A0A2X3VM04_9STRE</name>
<dbReference type="STRING" id="1123303.GCA_000372425_00555"/>
<dbReference type="RefSeq" id="WP_018029885.1">
    <property type="nucleotide sequence ID" value="NZ_LS483343.1"/>
</dbReference>
<dbReference type="Gene3D" id="1.10.10.10">
    <property type="entry name" value="Winged helix-like DNA-binding domain superfamily/Winged helix DNA-binding domain"/>
    <property type="match status" value="1"/>
</dbReference>
<dbReference type="PANTHER" id="PTHR46577">
    <property type="entry name" value="HTH-TYPE TRANSCRIPTIONAL REGULATORY PROTEIN GABR"/>
    <property type="match status" value="1"/>
</dbReference>
<dbReference type="Pfam" id="PF00155">
    <property type="entry name" value="Aminotran_1_2"/>
    <property type="match status" value="1"/>
</dbReference>
<evidence type="ECO:0000256" key="5">
    <source>
        <dbReference type="ARBA" id="ARBA00023125"/>
    </source>
</evidence>
<evidence type="ECO:0000256" key="1">
    <source>
        <dbReference type="ARBA" id="ARBA00005384"/>
    </source>
</evidence>